<organism evidence="2">
    <name type="scientific">Coptotermes formosanus</name>
    <name type="common">Formosan subterranean termite</name>
    <dbReference type="NCBI Taxonomy" id="36987"/>
    <lineage>
        <taxon>Eukaryota</taxon>
        <taxon>Metazoa</taxon>
        <taxon>Ecdysozoa</taxon>
        <taxon>Arthropoda</taxon>
        <taxon>Hexapoda</taxon>
        <taxon>Insecta</taxon>
        <taxon>Pterygota</taxon>
        <taxon>Neoptera</taxon>
        <taxon>Polyneoptera</taxon>
        <taxon>Dictyoptera</taxon>
        <taxon>Blattodea</taxon>
        <taxon>Blattoidea</taxon>
        <taxon>Termitoidae</taxon>
        <taxon>Rhinotermitidae</taxon>
        <taxon>Coptotermes</taxon>
    </lineage>
</organism>
<sequence>MQGWVARERLPPRTENDEVAAEIKRKVLGSSILPGPEPQSPGRGRARIEVEADVVQPRRDLLAEPQPARDVSPVSYGSADIGASGIPEIKLSFTPQPAVRKYERLQVPPNTEMRKLRDQLLHDAEALGKRLRAIGRAG</sequence>
<dbReference type="AlphaFoldDB" id="R4UP25"/>
<protein>
    <submittedName>
        <fullName evidence="2">Uncharacterized protein</fullName>
    </submittedName>
</protein>
<feature type="region of interest" description="Disordered" evidence="1">
    <location>
        <begin position="57"/>
        <end position="76"/>
    </location>
</feature>
<accession>R4UP25</accession>
<evidence type="ECO:0000313" key="2">
    <source>
        <dbReference type="EMBL" id="AGM32935.1"/>
    </source>
</evidence>
<proteinExistence type="evidence at transcript level"/>
<reference evidence="2" key="1">
    <citation type="submission" date="2013-03" db="EMBL/GenBank/DDBJ databases">
        <title>Immune-Related transcriptome of Coptotermes formosanus Shiraki workers: the defense mechanism.</title>
        <authorList>
            <person name="Hussain A."/>
            <person name="Li Y.F."/>
            <person name="Wen S.Y."/>
        </authorList>
    </citation>
    <scope>NUCLEOTIDE SEQUENCE</scope>
</reference>
<evidence type="ECO:0000256" key="1">
    <source>
        <dbReference type="SAM" id="MobiDB-lite"/>
    </source>
</evidence>
<dbReference type="EMBL" id="KC741111">
    <property type="protein sequence ID" value="AGM32935.1"/>
    <property type="molecule type" value="mRNA"/>
</dbReference>
<name>R4UP25_COPFO</name>